<keyword evidence="3" id="KW-1185">Reference proteome</keyword>
<dbReference type="GO" id="GO:0008289">
    <property type="term" value="F:lipid binding"/>
    <property type="evidence" value="ECO:0007669"/>
    <property type="project" value="InterPro"/>
</dbReference>
<feature type="signal peptide" evidence="1">
    <location>
        <begin position="1"/>
        <end position="18"/>
    </location>
</feature>
<evidence type="ECO:0000313" key="3">
    <source>
        <dbReference type="Proteomes" id="UP000008144"/>
    </source>
</evidence>
<evidence type="ECO:0008006" key="4">
    <source>
        <dbReference type="Google" id="ProtNLM"/>
    </source>
</evidence>
<dbReference type="EMBL" id="EAAA01000046">
    <property type="status" value="NOT_ANNOTATED_CDS"/>
    <property type="molecule type" value="Genomic_DNA"/>
</dbReference>
<dbReference type="HOGENOM" id="CLU_1212144_0_0_1"/>
<dbReference type="Proteomes" id="UP000008144">
    <property type="component" value="Chromosome 1"/>
</dbReference>
<protein>
    <recommendedName>
        <fullName evidence="4">Lipid-binding serum glycoprotein N-terminal domain-containing protein</fullName>
    </recommendedName>
</protein>
<proteinExistence type="predicted"/>
<dbReference type="Gene3D" id="3.15.10.10">
    <property type="entry name" value="Bactericidal permeability-increasing protein, domain 1"/>
    <property type="match status" value="1"/>
</dbReference>
<dbReference type="Ensembl" id="ENSCINT00000028581.2">
    <property type="protein sequence ID" value="ENSCINP00000028335.2"/>
    <property type="gene ID" value="ENSCING00000016311.2"/>
</dbReference>
<sequence length="229" mass="23995">MLLKALAVFSLLLSLGSCDHPGVRVKGDSALYNFVKDLIVSYVESNARLNFSDVQHDYNVGSDTYTYALTNITVSSIGIGAAGLHGISPNFVSFYSKTLTLNLQGTYTVSSANSFVSTASLSVTFGSINIAELVRLNNVNGVFVASTQLCNVQPTGQPIINGITPTLSASHTSNLKTMIASDLKQAIPSTVCNGVDAFLNGNINSFVATRIAAGLPLSTTISVDISAYG</sequence>
<dbReference type="SUPFAM" id="SSF55394">
    <property type="entry name" value="Bactericidal permeability-increasing protein, BPI"/>
    <property type="match status" value="1"/>
</dbReference>
<dbReference type="EMBL" id="EAAA01000045">
    <property type="status" value="NOT_ANNOTATED_CDS"/>
    <property type="molecule type" value="Genomic_DNA"/>
</dbReference>
<name>F6W487_CIOIN</name>
<accession>F6W487</accession>
<dbReference type="OMA" id="DDMTEMQ"/>
<dbReference type="AlphaFoldDB" id="F6W487"/>
<dbReference type="PROSITE" id="PS51257">
    <property type="entry name" value="PROKAR_LIPOPROTEIN"/>
    <property type="match status" value="1"/>
</dbReference>
<evidence type="ECO:0000313" key="2">
    <source>
        <dbReference type="Ensembl" id="ENSCINP00000028335.2"/>
    </source>
</evidence>
<feature type="chain" id="PRO_5003344185" description="Lipid-binding serum glycoprotein N-terminal domain-containing protein" evidence="1">
    <location>
        <begin position="19"/>
        <end position="229"/>
    </location>
</feature>
<dbReference type="InterPro" id="IPR017943">
    <property type="entry name" value="Bactericidal_perm-incr_a/b_dom"/>
</dbReference>
<keyword evidence="1" id="KW-0732">Signal</keyword>
<reference evidence="2" key="4">
    <citation type="submission" date="2025-09" db="UniProtKB">
        <authorList>
            <consortium name="Ensembl"/>
        </authorList>
    </citation>
    <scope>IDENTIFICATION</scope>
</reference>
<reference evidence="2" key="2">
    <citation type="journal article" date="2008" name="Genome Biol.">
        <title>Improved genome assembly and evidence-based global gene model set for the chordate Ciona intestinalis: new insight into intron and operon populations.</title>
        <authorList>
            <person name="Satou Y."/>
            <person name="Mineta K."/>
            <person name="Ogasawara M."/>
            <person name="Sasakura Y."/>
            <person name="Shoguchi E."/>
            <person name="Ueno K."/>
            <person name="Yamada L."/>
            <person name="Matsumoto J."/>
            <person name="Wasserscheid J."/>
            <person name="Dewar K."/>
            <person name="Wiley G.B."/>
            <person name="Macmil S.L."/>
            <person name="Roe B.A."/>
            <person name="Zeller R.W."/>
            <person name="Hastings K.E."/>
            <person name="Lemaire P."/>
            <person name="Lindquist E."/>
            <person name="Endo T."/>
            <person name="Hotta K."/>
            <person name="Inaba K."/>
        </authorList>
    </citation>
    <scope>NUCLEOTIDE SEQUENCE [LARGE SCALE GENOMIC DNA]</scope>
    <source>
        <strain evidence="2">wild type</strain>
    </source>
</reference>
<evidence type="ECO:0000256" key="1">
    <source>
        <dbReference type="SAM" id="SignalP"/>
    </source>
</evidence>
<reference evidence="2" key="3">
    <citation type="submission" date="2025-08" db="UniProtKB">
        <authorList>
            <consortium name="Ensembl"/>
        </authorList>
    </citation>
    <scope>IDENTIFICATION</scope>
</reference>
<reference evidence="3" key="1">
    <citation type="journal article" date="2002" name="Science">
        <title>The draft genome of Ciona intestinalis: insights into chordate and vertebrate origins.</title>
        <authorList>
            <person name="Dehal P."/>
            <person name="Satou Y."/>
            <person name="Campbell R.K."/>
            <person name="Chapman J."/>
            <person name="Degnan B."/>
            <person name="De Tomaso A."/>
            <person name="Davidson B."/>
            <person name="Di Gregorio A."/>
            <person name="Gelpke M."/>
            <person name="Goodstein D.M."/>
            <person name="Harafuji N."/>
            <person name="Hastings K.E."/>
            <person name="Ho I."/>
            <person name="Hotta K."/>
            <person name="Huang W."/>
            <person name="Kawashima T."/>
            <person name="Lemaire P."/>
            <person name="Martinez D."/>
            <person name="Meinertzhagen I.A."/>
            <person name="Necula S."/>
            <person name="Nonaka M."/>
            <person name="Putnam N."/>
            <person name="Rash S."/>
            <person name="Saiga H."/>
            <person name="Satake M."/>
            <person name="Terry A."/>
            <person name="Yamada L."/>
            <person name="Wang H.G."/>
            <person name="Awazu S."/>
            <person name="Azumi K."/>
            <person name="Boore J."/>
            <person name="Branno M."/>
            <person name="Chin-Bow S."/>
            <person name="DeSantis R."/>
            <person name="Doyle S."/>
            <person name="Francino P."/>
            <person name="Keys D.N."/>
            <person name="Haga S."/>
            <person name="Hayashi H."/>
            <person name="Hino K."/>
            <person name="Imai K.S."/>
            <person name="Inaba K."/>
            <person name="Kano S."/>
            <person name="Kobayashi K."/>
            <person name="Kobayashi M."/>
            <person name="Lee B.I."/>
            <person name="Makabe K.W."/>
            <person name="Manohar C."/>
            <person name="Matassi G."/>
            <person name="Medina M."/>
            <person name="Mochizuki Y."/>
            <person name="Mount S."/>
            <person name="Morishita T."/>
            <person name="Miura S."/>
            <person name="Nakayama A."/>
            <person name="Nishizaka S."/>
            <person name="Nomoto H."/>
            <person name="Ohta F."/>
            <person name="Oishi K."/>
            <person name="Rigoutsos I."/>
            <person name="Sano M."/>
            <person name="Sasaki A."/>
            <person name="Sasakura Y."/>
            <person name="Shoguchi E."/>
            <person name="Shin-i T."/>
            <person name="Spagnuolo A."/>
            <person name="Stainier D."/>
            <person name="Suzuki M.M."/>
            <person name="Tassy O."/>
            <person name="Takatori N."/>
            <person name="Tokuoka M."/>
            <person name="Yagi K."/>
            <person name="Yoshizaki F."/>
            <person name="Wada S."/>
            <person name="Zhang C."/>
            <person name="Hyatt P.D."/>
            <person name="Larimer F."/>
            <person name="Detter C."/>
            <person name="Doggett N."/>
            <person name="Glavina T."/>
            <person name="Hawkins T."/>
            <person name="Richardson P."/>
            <person name="Lucas S."/>
            <person name="Kohara Y."/>
            <person name="Levine M."/>
            <person name="Satoh N."/>
            <person name="Rokhsar D.S."/>
        </authorList>
    </citation>
    <scope>NUCLEOTIDE SEQUENCE [LARGE SCALE GENOMIC DNA]</scope>
</reference>
<dbReference type="InParanoid" id="F6W487"/>
<organism evidence="2 3">
    <name type="scientific">Ciona intestinalis</name>
    <name type="common">Transparent sea squirt</name>
    <name type="synonym">Ascidia intestinalis</name>
    <dbReference type="NCBI Taxonomy" id="7719"/>
    <lineage>
        <taxon>Eukaryota</taxon>
        <taxon>Metazoa</taxon>
        <taxon>Chordata</taxon>
        <taxon>Tunicata</taxon>
        <taxon>Ascidiacea</taxon>
        <taxon>Phlebobranchia</taxon>
        <taxon>Cionidae</taxon>
        <taxon>Ciona</taxon>
    </lineage>
</organism>
<dbReference type="GeneTree" id="ENSGT00940000172775"/>